<protein>
    <submittedName>
        <fullName evidence="3">Secreted protein: Uncharacterized protein</fullName>
    </submittedName>
</protein>
<evidence type="ECO:0000256" key="2">
    <source>
        <dbReference type="SAM" id="SignalP"/>
    </source>
</evidence>
<keyword evidence="4" id="KW-1185">Reference proteome</keyword>
<dbReference type="AlphaFoldDB" id="A0A6P2D9Q0"/>
<evidence type="ECO:0000256" key="1">
    <source>
        <dbReference type="SAM" id="MobiDB-lite"/>
    </source>
</evidence>
<organism evidence="3 4">
    <name type="scientific">Gemmata massiliana</name>
    <dbReference type="NCBI Taxonomy" id="1210884"/>
    <lineage>
        <taxon>Bacteria</taxon>
        <taxon>Pseudomonadati</taxon>
        <taxon>Planctomycetota</taxon>
        <taxon>Planctomycetia</taxon>
        <taxon>Gemmatales</taxon>
        <taxon>Gemmataceae</taxon>
        <taxon>Gemmata</taxon>
    </lineage>
</organism>
<feature type="region of interest" description="Disordered" evidence="1">
    <location>
        <begin position="134"/>
        <end position="167"/>
    </location>
</feature>
<dbReference type="KEGG" id="gms:SOIL9_04000"/>
<name>A0A6P2D9Q0_9BACT</name>
<gene>
    <name evidence="3" type="ORF">SOIL9_04000</name>
</gene>
<accession>A0A6P2D9Q0</accession>
<dbReference type="Proteomes" id="UP000464178">
    <property type="component" value="Chromosome"/>
</dbReference>
<dbReference type="SUPFAM" id="SSF48452">
    <property type="entry name" value="TPR-like"/>
    <property type="match status" value="1"/>
</dbReference>
<keyword evidence="2" id="KW-0732">Signal</keyword>
<evidence type="ECO:0000313" key="4">
    <source>
        <dbReference type="Proteomes" id="UP000464178"/>
    </source>
</evidence>
<proteinExistence type="predicted"/>
<feature type="signal peptide" evidence="2">
    <location>
        <begin position="1"/>
        <end position="27"/>
    </location>
</feature>
<dbReference type="InterPro" id="IPR011990">
    <property type="entry name" value="TPR-like_helical_dom_sf"/>
</dbReference>
<sequence>MLFRGRSFNPWLWAVALAGLCAAPGAAQPPSPLELVRGLRENGQNDLAMEYLKELEGKPLSDTDKAALLLERAKCLLEISEYEPDEGTRLGMIAEAKEGLNTFVQNHPNHPRAVEGLLSVAKLTSLDAKEILSRARRMDIPPPSNDAEERQAREQAQHKQAKEAEKARPLFQLASTRFASASTKLRARLDDPALDPNTRKTLENEAFEAELASGINQFSIAETFMPEEILDGPQKEQRNKFLEQAKSGFGKLDKGQPTTRTIWVARAWIAEVTYEQGDLATATSKVADILRATGPEAEDGQRLARFFQLRRNARSALAERVQAKITASENEMRRWLTQYGTARKPTPEVFAVRYYLARSLHFQADVATPAPKPPAVLTIGAAARKQLEEAEKLYRALAQTDNEYTARAARYRTAVVRKLLGTAEQNPLSYESFEKAQMASLIQMSNLVSAEAKETKLGADAQADPKKVEEAKAETKVARQRVIALLERARELVTPQDSPADVADVYLRLIYFYQQNEQFYQAAVLGDFVARTVKTTGGKAAIAGLLGLNGYVSASRTIKTEERDALTAARQSDRDRAVALARFLDEKFPNDAATDSARHQLAGLLTDEKKHMEAFDVLVKVRPSYSQLTSARLLEGFVVSQLVVPLDSPLSKEDKTRLYRRATGDLAKVPQPASVAAVDEVRSYLSARCRLASMMLAQERADPETERARPGFNQALDLAGKILAEVPTFDCMVTNEKKLNTDGQEMNLLALDTYTRALYLRARALTADNKFDDALALIQPVLSQVQAAGPLFTEEMKSWVAGASSPEPESKSKARIAQLAATIDKNRVDVILAAFRVQVRQGKAPEASKLLDLMVRAGGSVDESLPLLEPVGRELAALMVTRQKEAKTEEAKNLAAGLGVLLDKIRTVKTLPVQSLLFIGQTLQTIGKNAEALETLKKVPAPTYADWDKKKPEEFPDADRGKVLNQVRDHALAQHSIAKAQIELKQFAEAEALLKGVIGTPDKPGWGAGRLYFRKALAELHEAKGAAETDPKKANAEWGLAVREWATQAGMQRNRLANPPKDATPEQMVQFRNAFADSFFEVQRSTVTANQQILKDLPAKLQKTYDDVGKRFADMEKQFPVTEWQPEVQNRYFEFLKANPPLLTTYKAAGGKLFLEKLPPRQ</sequence>
<reference evidence="3 4" key="1">
    <citation type="submission" date="2019-05" db="EMBL/GenBank/DDBJ databases">
        <authorList>
            <consortium name="Science for Life Laboratories"/>
        </authorList>
    </citation>
    <scope>NUCLEOTIDE SEQUENCE [LARGE SCALE GENOMIC DNA]</scope>
    <source>
        <strain evidence="3">Soil9</strain>
    </source>
</reference>
<evidence type="ECO:0000313" key="3">
    <source>
        <dbReference type="EMBL" id="VTR98071.1"/>
    </source>
</evidence>
<feature type="chain" id="PRO_5026958756" evidence="2">
    <location>
        <begin position="28"/>
        <end position="1162"/>
    </location>
</feature>
<feature type="compositionally biased region" description="Basic and acidic residues" evidence="1">
    <location>
        <begin position="147"/>
        <end position="167"/>
    </location>
</feature>
<dbReference type="EMBL" id="LR593886">
    <property type="protein sequence ID" value="VTR98071.1"/>
    <property type="molecule type" value="Genomic_DNA"/>
</dbReference>
<dbReference type="RefSeq" id="WP_162671480.1">
    <property type="nucleotide sequence ID" value="NZ_LR593886.1"/>
</dbReference>